<comment type="caution">
    <text evidence="2">The sequence shown here is derived from an EMBL/GenBank/DDBJ whole genome shotgun (WGS) entry which is preliminary data.</text>
</comment>
<sequence>MEVLGERLKALRKSKGLSQADLARDICTQSNISRIEKGLHTPTSHMLDLFAKRLDIDLNYLYSGIADYNLEEFKKKVYDCIEYADYTTLKNFVDDMTSEFKIEYEKKIKFWVNKNTNKLRRCSYDV</sequence>
<dbReference type="RefSeq" id="WP_111744478.1">
    <property type="nucleotide sequence ID" value="NZ_CM009973.1"/>
</dbReference>
<dbReference type="SMART" id="SM00530">
    <property type="entry name" value="HTH_XRE"/>
    <property type="match status" value="1"/>
</dbReference>
<dbReference type="GO" id="GO:0003677">
    <property type="term" value="F:DNA binding"/>
    <property type="evidence" value="ECO:0007669"/>
    <property type="project" value="InterPro"/>
</dbReference>
<evidence type="ECO:0000259" key="1">
    <source>
        <dbReference type="PROSITE" id="PS50943"/>
    </source>
</evidence>
<feature type="domain" description="HTH cro/C1-type" evidence="1">
    <location>
        <begin position="8"/>
        <end position="61"/>
    </location>
</feature>
<geneLocation type="plasmid" evidence="3">
    <name>pzkmb2</name>
</geneLocation>
<dbReference type="EMBL" id="PZJG01000031">
    <property type="protein sequence ID" value="RAK47679.1"/>
    <property type="molecule type" value="Genomic_DNA"/>
</dbReference>
<gene>
    <name evidence="2" type="ORF">BHX94_12550</name>
</gene>
<organism evidence="2 3">
    <name type="scientific">Macrococcoides bohemicum</name>
    <dbReference type="NCBI Taxonomy" id="1903056"/>
    <lineage>
        <taxon>Bacteria</taxon>
        <taxon>Bacillati</taxon>
        <taxon>Bacillota</taxon>
        <taxon>Bacilli</taxon>
        <taxon>Bacillales</taxon>
        <taxon>Staphylococcaceae</taxon>
        <taxon>Macrococcoides</taxon>
    </lineage>
</organism>
<dbReference type="InterPro" id="IPR010982">
    <property type="entry name" value="Lambda_DNA-bd_dom_sf"/>
</dbReference>
<dbReference type="Gene3D" id="1.25.40.10">
    <property type="entry name" value="Tetratricopeptide repeat domain"/>
    <property type="match status" value="1"/>
</dbReference>
<dbReference type="InterPro" id="IPR053163">
    <property type="entry name" value="HTH-type_regulator_Rgg"/>
</dbReference>
<dbReference type="InterPro" id="IPR001387">
    <property type="entry name" value="Cro/C1-type_HTH"/>
</dbReference>
<reference evidence="2 3" key="1">
    <citation type="journal article" date="2018" name="Front. Microbiol.">
        <title>Description and Comparative Genomics of Macrococcus caseolyticus subsp. hominis subsp. nov., Macrococcus goetzii sp. nov., Macrococcus epidermidis sp. nov., and Macrococcus bohemicus sp. nov., Novel Macrococci From Human Clinical Material With Virulence Potential and Suspected Uptake of Foreign DNA by Natural Transformation.</title>
        <authorList>
            <person name="Maslanova I."/>
            <person name="Wertheimer Z."/>
            <person name="Sedlacek I."/>
            <person name="Svec P."/>
            <person name="Indrakova A."/>
            <person name="Kovarovic V."/>
            <person name="Schumann P."/>
            <person name="Sproer C."/>
            <person name="Kralova S."/>
            <person name="Sedo O."/>
            <person name="Kristofova L."/>
            <person name="Vrbovska V."/>
            <person name="Fuzik T."/>
            <person name="Petras P."/>
            <person name="Zdrahal Z."/>
            <person name="Ruzickova V."/>
            <person name="Doskar J."/>
            <person name="Pantucek R."/>
        </authorList>
    </citation>
    <scope>NUCLEOTIDE SEQUENCE [LARGE SCALE GENOMIC DNA]</scope>
    <source>
        <strain evidence="2 3">03/115</strain>
        <plasmid evidence="2">pZKMB2</plasmid>
    </source>
</reference>
<proteinExistence type="predicted"/>
<evidence type="ECO:0000313" key="3">
    <source>
        <dbReference type="Proteomes" id="UP000249579"/>
    </source>
</evidence>
<protein>
    <recommendedName>
        <fullName evidence="1">HTH cro/C1-type domain-containing protein</fullName>
    </recommendedName>
</protein>
<dbReference type="InterPro" id="IPR011990">
    <property type="entry name" value="TPR-like_helical_dom_sf"/>
</dbReference>
<dbReference type="PANTHER" id="PTHR37038:SF14">
    <property type="entry name" value="TRANSCRIPTIONAL ACTIVATOR"/>
    <property type="match status" value="1"/>
</dbReference>
<dbReference type="Pfam" id="PF01381">
    <property type="entry name" value="HTH_3"/>
    <property type="match status" value="1"/>
</dbReference>
<evidence type="ECO:0000313" key="2">
    <source>
        <dbReference type="EMBL" id="RAK47679.1"/>
    </source>
</evidence>
<dbReference type="SUPFAM" id="SSF47413">
    <property type="entry name" value="lambda repressor-like DNA-binding domains"/>
    <property type="match status" value="1"/>
</dbReference>
<dbReference type="Proteomes" id="UP000249579">
    <property type="component" value="Plasmid pZKMB2"/>
</dbReference>
<dbReference type="OrthoDB" id="1150409at2"/>
<name>A0A327ZZI8_9STAP</name>
<dbReference type="CDD" id="cd00093">
    <property type="entry name" value="HTH_XRE"/>
    <property type="match status" value="1"/>
</dbReference>
<accession>A0A327ZZI8</accession>
<keyword evidence="2" id="KW-0614">Plasmid</keyword>
<dbReference type="PROSITE" id="PS50943">
    <property type="entry name" value="HTH_CROC1"/>
    <property type="match status" value="1"/>
</dbReference>
<dbReference type="PANTHER" id="PTHR37038">
    <property type="entry name" value="TRANSCRIPTIONAL REGULATOR-RELATED"/>
    <property type="match status" value="1"/>
</dbReference>
<dbReference type="AlphaFoldDB" id="A0A327ZZI8"/>